<accession>A0ABW6U0N6</accession>
<dbReference type="EMBL" id="JBIAUT010000006">
    <property type="protein sequence ID" value="MFF4218385.1"/>
    <property type="molecule type" value="Genomic_DNA"/>
</dbReference>
<proteinExistence type="predicted"/>
<keyword evidence="1" id="KW-1133">Transmembrane helix</keyword>
<name>A0ABW6U0N6_9ACTN</name>
<evidence type="ECO:0000256" key="1">
    <source>
        <dbReference type="SAM" id="Phobius"/>
    </source>
</evidence>
<keyword evidence="1" id="KW-0812">Transmembrane</keyword>
<feature type="transmembrane region" description="Helical" evidence="1">
    <location>
        <begin position="39"/>
        <end position="66"/>
    </location>
</feature>
<keyword evidence="3" id="KW-1185">Reference proteome</keyword>
<evidence type="ECO:0000313" key="3">
    <source>
        <dbReference type="Proteomes" id="UP001602123"/>
    </source>
</evidence>
<dbReference type="RefSeq" id="WP_388628618.1">
    <property type="nucleotide sequence ID" value="NZ_JBIAUT010000006.1"/>
</dbReference>
<keyword evidence="1" id="KW-0472">Membrane</keyword>
<protein>
    <submittedName>
        <fullName evidence="2">Uncharacterized protein</fullName>
    </submittedName>
</protein>
<gene>
    <name evidence="2" type="ORF">ACFYZM_19165</name>
</gene>
<comment type="caution">
    <text evidence="2">The sequence shown here is derived from an EMBL/GenBank/DDBJ whole genome shotgun (WGS) entry which is preliminary data.</text>
</comment>
<sequence length="104" mass="11195">MVAWRSALLARFKGLPLVGKIVVVSALAVAGFYGGKFVLAFVLSLLLAAFAACALLFLPVLLIKGLGGGGGDGRRRVSHREEYERWCEENDGRGRYHSDSGVPF</sequence>
<dbReference type="Proteomes" id="UP001602123">
    <property type="component" value="Unassembled WGS sequence"/>
</dbReference>
<reference evidence="2 3" key="1">
    <citation type="submission" date="2024-10" db="EMBL/GenBank/DDBJ databases">
        <title>The Natural Products Discovery Center: Release of the First 8490 Sequenced Strains for Exploring Actinobacteria Biosynthetic Diversity.</title>
        <authorList>
            <person name="Kalkreuter E."/>
            <person name="Kautsar S.A."/>
            <person name="Yang D."/>
            <person name="Bader C.D."/>
            <person name="Teijaro C.N."/>
            <person name="Fluegel L."/>
            <person name="Davis C.M."/>
            <person name="Simpson J.R."/>
            <person name="Lauterbach L."/>
            <person name="Steele A.D."/>
            <person name="Gui C."/>
            <person name="Meng S."/>
            <person name="Li G."/>
            <person name="Viehrig K."/>
            <person name="Ye F."/>
            <person name="Su P."/>
            <person name="Kiefer A.F."/>
            <person name="Nichols A."/>
            <person name="Cepeda A.J."/>
            <person name="Yan W."/>
            <person name="Fan B."/>
            <person name="Jiang Y."/>
            <person name="Adhikari A."/>
            <person name="Zheng C.-J."/>
            <person name="Schuster L."/>
            <person name="Cowan T.M."/>
            <person name="Smanski M.J."/>
            <person name="Chevrette M.G."/>
            <person name="De Carvalho L.P.S."/>
            <person name="Shen B."/>
        </authorList>
    </citation>
    <scope>NUCLEOTIDE SEQUENCE [LARGE SCALE GENOMIC DNA]</scope>
    <source>
        <strain evidence="2 3">NPDC001650</strain>
    </source>
</reference>
<evidence type="ECO:0000313" key="2">
    <source>
        <dbReference type="EMBL" id="MFF4218385.1"/>
    </source>
</evidence>
<organism evidence="2 3">
    <name type="scientific">Streptomyces nondiastaticus</name>
    <dbReference type="NCBI Taxonomy" id="3154512"/>
    <lineage>
        <taxon>Bacteria</taxon>
        <taxon>Bacillati</taxon>
        <taxon>Actinomycetota</taxon>
        <taxon>Actinomycetes</taxon>
        <taxon>Kitasatosporales</taxon>
        <taxon>Streptomycetaceae</taxon>
        <taxon>Streptomyces</taxon>
    </lineage>
</organism>
<feature type="transmembrane region" description="Helical" evidence="1">
    <location>
        <begin position="12"/>
        <end position="33"/>
    </location>
</feature>